<keyword evidence="2" id="KW-0472">Membrane</keyword>
<sequence length="121" mass="13881">MAESKRKQDPKPGEIPPRRKGGLKAAFEQLVEKAVAYWEVMLVYIEKNLQLYVKRFIVSSVWIVSSLFLVLIAFVYLSFGIFLSIQKYVANGDPILASFLTALCFFILTFALMEIVLKKRK</sequence>
<reference evidence="3 4" key="1">
    <citation type="submission" date="2018-02" db="EMBL/GenBank/DDBJ databases">
        <title>Novel Leptospira species isolated from soil and water in Japan.</title>
        <authorList>
            <person name="Nakao R."/>
            <person name="Masuzawa T."/>
        </authorList>
    </citation>
    <scope>NUCLEOTIDE SEQUENCE [LARGE SCALE GENOMIC DNA]</scope>
    <source>
        <strain evidence="3 4">YH101</strain>
    </source>
</reference>
<dbReference type="EMBL" id="BFBB01000009">
    <property type="protein sequence ID" value="GBF51962.1"/>
    <property type="molecule type" value="Genomic_DNA"/>
</dbReference>
<feature type="transmembrane region" description="Helical" evidence="2">
    <location>
        <begin position="56"/>
        <end position="83"/>
    </location>
</feature>
<keyword evidence="2" id="KW-1133">Transmembrane helix</keyword>
<proteinExistence type="predicted"/>
<accession>A0A2P2E521</accession>
<protein>
    <submittedName>
        <fullName evidence="3">Uncharacterized protein</fullName>
    </submittedName>
</protein>
<dbReference type="AlphaFoldDB" id="A0A2P2E521"/>
<name>A0A2P2E521_9LEPT</name>
<feature type="transmembrane region" description="Helical" evidence="2">
    <location>
        <begin position="95"/>
        <end position="117"/>
    </location>
</feature>
<keyword evidence="2" id="KW-0812">Transmembrane</keyword>
<evidence type="ECO:0000256" key="1">
    <source>
        <dbReference type="SAM" id="MobiDB-lite"/>
    </source>
</evidence>
<evidence type="ECO:0000256" key="2">
    <source>
        <dbReference type="SAM" id="Phobius"/>
    </source>
</evidence>
<feature type="region of interest" description="Disordered" evidence="1">
    <location>
        <begin position="1"/>
        <end position="20"/>
    </location>
</feature>
<keyword evidence="4" id="KW-1185">Reference proteome</keyword>
<dbReference type="RefSeq" id="WP_244594497.1">
    <property type="nucleotide sequence ID" value="NZ_BFBB01000009.1"/>
</dbReference>
<organism evidence="3 4">
    <name type="scientific">Leptospira ryugenii</name>
    <dbReference type="NCBI Taxonomy" id="1917863"/>
    <lineage>
        <taxon>Bacteria</taxon>
        <taxon>Pseudomonadati</taxon>
        <taxon>Spirochaetota</taxon>
        <taxon>Spirochaetia</taxon>
        <taxon>Leptospirales</taxon>
        <taxon>Leptospiraceae</taxon>
        <taxon>Leptospira</taxon>
    </lineage>
</organism>
<evidence type="ECO:0000313" key="4">
    <source>
        <dbReference type="Proteomes" id="UP000245133"/>
    </source>
</evidence>
<dbReference type="InterPro" id="IPR058179">
    <property type="entry name" value="LBF_4227-like"/>
</dbReference>
<evidence type="ECO:0000313" key="3">
    <source>
        <dbReference type="EMBL" id="GBF51962.1"/>
    </source>
</evidence>
<dbReference type="Proteomes" id="UP000245133">
    <property type="component" value="Unassembled WGS sequence"/>
</dbReference>
<dbReference type="NCBIfam" id="NF047761">
    <property type="entry name" value="LBF_4227_fam"/>
    <property type="match status" value="1"/>
</dbReference>
<feature type="compositionally biased region" description="Basic and acidic residues" evidence="1">
    <location>
        <begin position="1"/>
        <end position="12"/>
    </location>
</feature>
<comment type="caution">
    <text evidence="3">The sequence shown here is derived from an EMBL/GenBank/DDBJ whole genome shotgun (WGS) entry which is preliminary data.</text>
</comment>
<gene>
    <name evidence="3" type="ORF">LPTSP4_35000</name>
</gene>